<evidence type="ECO:0000313" key="2">
    <source>
        <dbReference type="Proteomes" id="UP000252085"/>
    </source>
</evidence>
<dbReference type="Pfam" id="PF14273">
    <property type="entry name" value="DUF4360"/>
    <property type="match status" value="1"/>
</dbReference>
<comment type="caution">
    <text evidence="1">The sequence shown here is derived from an EMBL/GenBank/DDBJ whole genome shotgun (WGS) entry which is preliminary data.</text>
</comment>
<name>A0A367RPH1_NOSPU</name>
<dbReference type="Proteomes" id="UP000252085">
    <property type="component" value="Unassembled WGS sequence"/>
</dbReference>
<proteinExistence type="predicted"/>
<dbReference type="EMBL" id="LXQE01000146">
    <property type="protein sequence ID" value="RCJ37212.1"/>
    <property type="molecule type" value="Genomic_DNA"/>
</dbReference>
<dbReference type="InterPro" id="IPR025649">
    <property type="entry name" value="DUF4360"/>
</dbReference>
<dbReference type="AlphaFoldDB" id="A0A367RPH1"/>
<evidence type="ECO:0000313" key="1">
    <source>
        <dbReference type="EMBL" id="RCJ37212.1"/>
    </source>
</evidence>
<reference evidence="2" key="1">
    <citation type="submission" date="2016-04" db="EMBL/GenBank/DDBJ databases">
        <authorList>
            <person name="Tabuchi Yagui T.R."/>
        </authorList>
    </citation>
    <scope>NUCLEOTIDE SEQUENCE [LARGE SCALE GENOMIC DNA]</scope>
</reference>
<gene>
    <name evidence="1" type="ORF">A6769_14185</name>
</gene>
<accession>A0A367RPH1</accession>
<sequence length="213" mass="22269">MHFSSTNNSSNIGTINMNFKQFGVLLSISTILGLNVIATKALAEEASITFGDAIGSGGCVVDDQLPGEDGRSLSIVLDNFSAFSGDRKKCILRVQTFIPSGFIVQEVQVLYQGTTEVDRGSKGTSLNRTYSFSGGALGQAVAPPKTTKFTSDKAFAEQDEITVVAATGLCSGGGQGLLGINLIAQSSRGSSITVDTADLNAGDVILRFDLKRC</sequence>
<protein>
    <submittedName>
        <fullName evidence="1">Uncharacterized protein</fullName>
    </submittedName>
</protein>
<organism evidence="1 2">
    <name type="scientific">Nostoc punctiforme NIES-2108</name>
    <dbReference type="NCBI Taxonomy" id="1356359"/>
    <lineage>
        <taxon>Bacteria</taxon>
        <taxon>Bacillati</taxon>
        <taxon>Cyanobacteriota</taxon>
        <taxon>Cyanophyceae</taxon>
        <taxon>Nostocales</taxon>
        <taxon>Nostocaceae</taxon>
        <taxon>Nostoc</taxon>
    </lineage>
</organism>